<dbReference type="PANTHER" id="PTHR11727">
    <property type="entry name" value="DIMETHYLADENOSINE TRANSFERASE"/>
    <property type="match status" value="1"/>
</dbReference>
<dbReference type="GO" id="GO:0003723">
    <property type="term" value="F:RNA binding"/>
    <property type="evidence" value="ECO:0007669"/>
    <property type="project" value="UniProtKB-KW"/>
</dbReference>
<proteinExistence type="predicted"/>
<evidence type="ECO:0000313" key="6">
    <source>
        <dbReference type="EMBL" id="EEF61743.1"/>
    </source>
</evidence>
<dbReference type="RefSeq" id="WP_007414277.1">
    <property type="nucleotide sequence ID" value="NZ_ABOX02000008.1"/>
</dbReference>
<dbReference type="CDD" id="cd02440">
    <property type="entry name" value="AdoMet_MTases"/>
    <property type="match status" value="1"/>
</dbReference>
<accession>B9XEM9</accession>
<evidence type="ECO:0000259" key="5">
    <source>
        <dbReference type="SMART" id="SM00650"/>
    </source>
</evidence>
<dbReference type="InterPro" id="IPR041698">
    <property type="entry name" value="Methyltransf_25"/>
</dbReference>
<evidence type="ECO:0000256" key="1">
    <source>
        <dbReference type="ARBA" id="ARBA00022603"/>
    </source>
</evidence>
<keyword evidence="1 6" id="KW-0489">Methyltransferase</keyword>
<dbReference type="SUPFAM" id="SSF53335">
    <property type="entry name" value="S-adenosyl-L-methionine-dependent methyltransferases"/>
    <property type="match status" value="1"/>
</dbReference>
<protein>
    <submittedName>
        <fullName evidence="6">Methyltransferase type 11</fullName>
    </submittedName>
</protein>
<dbReference type="AlphaFoldDB" id="B9XEM9"/>
<dbReference type="InterPro" id="IPR020598">
    <property type="entry name" value="rRNA_Ade_methylase_Trfase_N"/>
</dbReference>
<organism evidence="6 7">
    <name type="scientific">Pedosphaera parvula (strain Ellin514)</name>
    <dbReference type="NCBI Taxonomy" id="320771"/>
    <lineage>
        <taxon>Bacteria</taxon>
        <taxon>Pseudomonadati</taxon>
        <taxon>Verrucomicrobiota</taxon>
        <taxon>Pedosphaerae</taxon>
        <taxon>Pedosphaerales</taxon>
        <taxon>Pedosphaeraceae</taxon>
        <taxon>Pedosphaera</taxon>
    </lineage>
</organism>
<keyword evidence="4" id="KW-0694">RNA-binding</keyword>
<evidence type="ECO:0000256" key="2">
    <source>
        <dbReference type="ARBA" id="ARBA00022679"/>
    </source>
</evidence>
<dbReference type="InterPro" id="IPR029063">
    <property type="entry name" value="SAM-dependent_MTases_sf"/>
</dbReference>
<dbReference type="EMBL" id="ABOX02000008">
    <property type="protein sequence ID" value="EEF61743.1"/>
    <property type="molecule type" value="Genomic_DNA"/>
</dbReference>
<keyword evidence="7" id="KW-1185">Reference proteome</keyword>
<feature type="domain" description="Ribosomal RNA adenine methylase transferase N-terminal" evidence="5">
    <location>
        <begin position="34"/>
        <end position="150"/>
    </location>
</feature>
<evidence type="ECO:0000313" key="7">
    <source>
        <dbReference type="Proteomes" id="UP000003688"/>
    </source>
</evidence>
<dbReference type="Proteomes" id="UP000003688">
    <property type="component" value="Unassembled WGS sequence"/>
</dbReference>
<dbReference type="SMART" id="SM00650">
    <property type="entry name" value="rADc"/>
    <property type="match status" value="1"/>
</dbReference>
<dbReference type="OrthoDB" id="9805585at2"/>
<keyword evidence="3" id="KW-0949">S-adenosyl-L-methionine</keyword>
<reference evidence="6 7" key="1">
    <citation type="journal article" date="2011" name="J. Bacteriol.">
        <title>Genome sequence of 'Pedosphaera parvula' Ellin514, an aerobic Verrucomicrobial isolate from pasture soil.</title>
        <authorList>
            <person name="Kant R."/>
            <person name="van Passel M.W."/>
            <person name="Sangwan P."/>
            <person name="Palva A."/>
            <person name="Lucas S."/>
            <person name="Copeland A."/>
            <person name="Lapidus A."/>
            <person name="Glavina Del Rio T."/>
            <person name="Dalin E."/>
            <person name="Tice H."/>
            <person name="Bruce D."/>
            <person name="Goodwin L."/>
            <person name="Pitluck S."/>
            <person name="Chertkov O."/>
            <person name="Larimer F.W."/>
            <person name="Land M.L."/>
            <person name="Hauser L."/>
            <person name="Brettin T.S."/>
            <person name="Detter J.C."/>
            <person name="Han S."/>
            <person name="de Vos W.M."/>
            <person name="Janssen P.H."/>
            <person name="Smidt H."/>
        </authorList>
    </citation>
    <scope>NUCLEOTIDE SEQUENCE [LARGE SCALE GENOMIC DNA]</scope>
    <source>
        <strain evidence="6 7">Ellin514</strain>
    </source>
</reference>
<name>B9XEM9_PEDPL</name>
<gene>
    <name evidence="6" type="ORF">Cflav_PD4783</name>
</gene>
<dbReference type="InterPro" id="IPR001737">
    <property type="entry name" value="KsgA/Erm"/>
</dbReference>
<dbReference type="GO" id="GO:0000179">
    <property type="term" value="F:rRNA (adenine-N6,N6-)-dimethyltransferase activity"/>
    <property type="evidence" value="ECO:0007669"/>
    <property type="project" value="InterPro"/>
</dbReference>
<keyword evidence="2 6" id="KW-0808">Transferase</keyword>
<dbReference type="PANTHER" id="PTHR11727:SF14">
    <property type="entry name" value="BLL8166 PROTEIN"/>
    <property type="match status" value="1"/>
</dbReference>
<sequence>MQLLAKLSSTTLFLQELVNAPRQVGAILPSSKNLAAAMARWLPEDSNTFALELGPGTGVVTQALIERGLPEDRLIAIERSPKMADHLRSRFPRAKIITGDAFQLDKLLKKYSRHATQIGVVFSSLPLLNFKPAIADDLAKKIRATLAPNGKLVQYSYHLGNKQPKAAAHFSYVASDLIWANLPPARVSVYQK</sequence>
<evidence type="ECO:0000256" key="3">
    <source>
        <dbReference type="ARBA" id="ARBA00022691"/>
    </source>
</evidence>
<dbReference type="Gene3D" id="3.40.50.150">
    <property type="entry name" value="Vaccinia Virus protein VP39"/>
    <property type="match status" value="1"/>
</dbReference>
<dbReference type="STRING" id="320771.Cflav_PD4783"/>
<evidence type="ECO:0000256" key="4">
    <source>
        <dbReference type="ARBA" id="ARBA00022884"/>
    </source>
</evidence>
<dbReference type="Pfam" id="PF13649">
    <property type="entry name" value="Methyltransf_25"/>
    <property type="match status" value="1"/>
</dbReference>
<comment type="caution">
    <text evidence="6">The sequence shown here is derived from an EMBL/GenBank/DDBJ whole genome shotgun (WGS) entry which is preliminary data.</text>
</comment>